<evidence type="ECO:0000313" key="2">
    <source>
        <dbReference type="Proteomes" id="UP000191931"/>
    </source>
</evidence>
<proteinExistence type="predicted"/>
<sequence>MAAIQLPPNMKNCIHFHGKIFFGMNGRGTARHDLTRKLFVWKAFVWKALVRQSTQNRHLIAFSEVIAVV</sequence>
<organism evidence="1 2">
    <name type="scientific">Desulfamplus magnetovallimortis</name>
    <dbReference type="NCBI Taxonomy" id="1246637"/>
    <lineage>
        <taxon>Bacteria</taxon>
        <taxon>Pseudomonadati</taxon>
        <taxon>Thermodesulfobacteriota</taxon>
        <taxon>Desulfobacteria</taxon>
        <taxon>Desulfobacterales</taxon>
        <taxon>Desulfobacteraceae</taxon>
        <taxon>Desulfamplus</taxon>
    </lineage>
</organism>
<evidence type="ECO:0000313" key="1">
    <source>
        <dbReference type="EMBL" id="SLM31731.1"/>
    </source>
</evidence>
<dbReference type="EMBL" id="FWEV01000283">
    <property type="protein sequence ID" value="SLM31731.1"/>
    <property type="molecule type" value="Genomic_DNA"/>
</dbReference>
<accession>A0A1W1HGU5</accession>
<dbReference type="Proteomes" id="UP000191931">
    <property type="component" value="Unassembled WGS sequence"/>
</dbReference>
<keyword evidence="2" id="KW-1185">Reference proteome</keyword>
<dbReference type="AlphaFoldDB" id="A0A1W1HGU5"/>
<gene>
    <name evidence="1" type="ORF">MTBBW1_410086</name>
</gene>
<reference evidence="1 2" key="1">
    <citation type="submission" date="2017-03" db="EMBL/GenBank/DDBJ databases">
        <authorList>
            <person name="Afonso C.L."/>
            <person name="Miller P.J."/>
            <person name="Scott M.A."/>
            <person name="Spackman E."/>
            <person name="Goraichik I."/>
            <person name="Dimitrov K.M."/>
            <person name="Suarez D.L."/>
            <person name="Swayne D.E."/>
        </authorList>
    </citation>
    <scope>NUCLEOTIDE SEQUENCE [LARGE SCALE GENOMIC DNA]</scope>
    <source>
        <strain evidence="1">PRJEB14757</strain>
    </source>
</reference>
<protein>
    <submittedName>
        <fullName evidence="1">Uncharacterized protein</fullName>
    </submittedName>
</protein>
<name>A0A1W1HGU5_9BACT</name>